<comment type="caution">
    <text evidence="9">The sequence shown here is derived from an EMBL/GenBank/DDBJ whole genome shotgun (WGS) entry which is preliminary data.</text>
</comment>
<proteinExistence type="predicted"/>
<protein>
    <recommendedName>
        <fullName evidence="2">2-amino-4-hydroxy-6-hydroxymethyldihydropteridine diphosphokinase</fullName>
        <ecNumber evidence="2">2.7.6.3</ecNumber>
    </recommendedName>
</protein>
<dbReference type="AlphaFoldDB" id="A0A2T3JFZ1"/>
<dbReference type="Gene3D" id="3.30.70.560">
    <property type="entry name" value="7,8-Dihydro-6-hydroxymethylpterin-pyrophosphokinase HPPK"/>
    <property type="match status" value="1"/>
</dbReference>
<dbReference type="GO" id="GO:0003848">
    <property type="term" value="F:2-amino-4-hydroxy-6-hydroxymethyldihydropteridine diphosphokinase activity"/>
    <property type="evidence" value="ECO:0007669"/>
    <property type="project" value="UniProtKB-EC"/>
</dbReference>
<evidence type="ECO:0000256" key="1">
    <source>
        <dbReference type="ARBA" id="ARBA00005051"/>
    </source>
</evidence>
<reference evidence="9 10" key="1">
    <citation type="submission" date="2018-01" db="EMBL/GenBank/DDBJ databases">
        <title>Whole genome sequencing of Histamine producing bacteria.</title>
        <authorList>
            <person name="Butler K."/>
        </authorList>
    </citation>
    <scope>NUCLEOTIDE SEQUENCE [LARGE SCALE GENOMIC DNA]</scope>
    <source>
        <strain evidence="9 10">JCM 12947</strain>
    </source>
</reference>
<evidence type="ECO:0000256" key="5">
    <source>
        <dbReference type="ARBA" id="ARBA00022777"/>
    </source>
</evidence>
<organism evidence="9 10">
    <name type="scientific">Photobacterium frigidiphilum</name>
    <dbReference type="NCBI Taxonomy" id="264736"/>
    <lineage>
        <taxon>Bacteria</taxon>
        <taxon>Pseudomonadati</taxon>
        <taxon>Pseudomonadota</taxon>
        <taxon>Gammaproteobacteria</taxon>
        <taxon>Vibrionales</taxon>
        <taxon>Vibrionaceae</taxon>
        <taxon>Photobacterium</taxon>
    </lineage>
</organism>
<dbReference type="InterPro" id="IPR000550">
    <property type="entry name" value="Hppk"/>
</dbReference>
<dbReference type="OrthoDB" id="9790168at2"/>
<feature type="domain" description="7,8-dihydro-6-hydroxymethylpterin-pyrophosphokinase" evidence="8">
    <location>
        <begin position="5"/>
        <end position="129"/>
    </location>
</feature>
<dbReference type="UniPathway" id="UPA00077">
    <property type="reaction ID" value="UER00155"/>
</dbReference>
<dbReference type="InterPro" id="IPR035907">
    <property type="entry name" value="Hppk_sf"/>
</dbReference>
<keyword evidence="10" id="KW-1185">Reference proteome</keyword>
<accession>A0A2T3JFZ1</accession>
<evidence type="ECO:0000259" key="8">
    <source>
        <dbReference type="Pfam" id="PF01288"/>
    </source>
</evidence>
<dbReference type="EC" id="2.7.6.3" evidence="2"/>
<evidence type="ECO:0000256" key="2">
    <source>
        <dbReference type="ARBA" id="ARBA00013253"/>
    </source>
</evidence>
<evidence type="ECO:0000256" key="3">
    <source>
        <dbReference type="ARBA" id="ARBA00022679"/>
    </source>
</evidence>
<evidence type="ECO:0000256" key="7">
    <source>
        <dbReference type="ARBA" id="ARBA00022909"/>
    </source>
</evidence>
<evidence type="ECO:0000256" key="4">
    <source>
        <dbReference type="ARBA" id="ARBA00022741"/>
    </source>
</evidence>
<dbReference type="CDD" id="cd00483">
    <property type="entry name" value="HPPK"/>
    <property type="match status" value="1"/>
</dbReference>
<dbReference type="RefSeq" id="WP_107243211.1">
    <property type="nucleotide sequence ID" value="NZ_PYMJ01000012.1"/>
</dbReference>
<dbReference type="GO" id="GO:0046654">
    <property type="term" value="P:tetrahydrofolate biosynthetic process"/>
    <property type="evidence" value="ECO:0007669"/>
    <property type="project" value="UniProtKB-UniPathway"/>
</dbReference>
<keyword evidence="7" id="KW-0289">Folate biosynthesis</keyword>
<dbReference type="Pfam" id="PF01288">
    <property type="entry name" value="HPPK"/>
    <property type="match status" value="1"/>
</dbReference>
<dbReference type="PANTHER" id="PTHR43071">
    <property type="entry name" value="2-AMINO-4-HYDROXY-6-HYDROXYMETHYLDIHYDROPTERIDINE PYROPHOSPHOKINASE"/>
    <property type="match status" value="1"/>
</dbReference>
<keyword evidence="3" id="KW-0808">Transferase</keyword>
<evidence type="ECO:0000313" key="9">
    <source>
        <dbReference type="EMBL" id="PSU47871.1"/>
    </source>
</evidence>
<keyword evidence="5 9" id="KW-0418">Kinase</keyword>
<gene>
    <name evidence="9" type="primary">folK</name>
    <name evidence="9" type="ORF">C9J12_13560</name>
</gene>
<dbReference type="EMBL" id="PYMJ01000012">
    <property type="protein sequence ID" value="PSU47871.1"/>
    <property type="molecule type" value="Genomic_DNA"/>
</dbReference>
<dbReference type="Proteomes" id="UP000240987">
    <property type="component" value="Unassembled WGS sequence"/>
</dbReference>
<dbReference type="PANTHER" id="PTHR43071:SF2">
    <property type="entry name" value="2-AMINO-4-HYDROXY-6-HYDROXYMETHYLDIHYDROPTERIDINE PYROPHOSPHOKINASE"/>
    <property type="match status" value="1"/>
</dbReference>
<sequence length="162" mass="18322">MSTVYISLGSNIQREYHIHAAIAELKKISSTCQVSRLFEAEPVGFSGPNFFNCVVEIETSLSFDTLQQTLKELELQYGRSPNAQKNQSRTLDLDILLFGDVCRDSAPILPRSDIYKFAFVLWPLTELCPDRVIPGDDRTVAQLWQSFEHSQALWPVEIAVTV</sequence>
<comment type="pathway">
    <text evidence="1">Cofactor biosynthesis; tetrahydrofolate biosynthesis; 2-amino-4-hydroxy-6-hydroxymethyl-7,8-dihydropteridine diphosphate from 7,8-dihydroneopterin triphosphate: step 4/4.</text>
</comment>
<dbReference type="GO" id="GO:0016301">
    <property type="term" value="F:kinase activity"/>
    <property type="evidence" value="ECO:0007669"/>
    <property type="project" value="UniProtKB-KW"/>
</dbReference>
<keyword evidence="4" id="KW-0547">Nucleotide-binding</keyword>
<dbReference type="SUPFAM" id="SSF55083">
    <property type="entry name" value="6-hydroxymethyl-7,8-dihydropterin pyrophosphokinase, HPPK"/>
    <property type="match status" value="1"/>
</dbReference>
<evidence type="ECO:0000313" key="10">
    <source>
        <dbReference type="Proteomes" id="UP000240987"/>
    </source>
</evidence>
<evidence type="ECO:0000256" key="6">
    <source>
        <dbReference type="ARBA" id="ARBA00022840"/>
    </source>
</evidence>
<dbReference type="GO" id="GO:0005524">
    <property type="term" value="F:ATP binding"/>
    <property type="evidence" value="ECO:0007669"/>
    <property type="project" value="UniProtKB-KW"/>
</dbReference>
<keyword evidence="6" id="KW-0067">ATP-binding</keyword>
<dbReference type="NCBIfam" id="TIGR01498">
    <property type="entry name" value="folK"/>
    <property type="match status" value="1"/>
</dbReference>
<name>A0A2T3JFZ1_9GAMM</name>
<dbReference type="GO" id="GO:0046656">
    <property type="term" value="P:folic acid biosynthetic process"/>
    <property type="evidence" value="ECO:0007669"/>
    <property type="project" value="UniProtKB-KW"/>
</dbReference>